<protein>
    <submittedName>
        <fullName evidence="1">Uncharacterized protein</fullName>
    </submittedName>
</protein>
<sequence>MHELQIGLAQGDAEFLVRLPYGTGTHGLVLHLTRRQMPGVGREGDAGAALAEEEMAVAFEYEMGAEGGQA</sequence>
<organism evidence="1 2">
    <name type="scientific">Streptomyces albiaxialis</name>
    <dbReference type="NCBI Taxonomy" id="329523"/>
    <lineage>
        <taxon>Bacteria</taxon>
        <taxon>Bacillati</taxon>
        <taxon>Actinomycetota</taxon>
        <taxon>Actinomycetes</taxon>
        <taxon>Kitasatosporales</taxon>
        <taxon>Streptomycetaceae</taxon>
        <taxon>Streptomyces</taxon>
    </lineage>
</organism>
<dbReference type="EMBL" id="BAAAPE010000001">
    <property type="protein sequence ID" value="GAA2060574.1"/>
    <property type="molecule type" value="Genomic_DNA"/>
</dbReference>
<reference evidence="1 2" key="1">
    <citation type="journal article" date="2019" name="Int. J. Syst. Evol. Microbiol.">
        <title>The Global Catalogue of Microorganisms (GCM) 10K type strain sequencing project: providing services to taxonomists for standard genome sequencing and annotation.</title>
        <authorList>
            <consortium name="The Broad Institute Genomics Platform"/>
            <consortium name="The Broad Institute Genome Sequencing Center for Infectious Disease"/>
            <person name="Wu L."/>
            <person name="Ma J."/>
        </authorList>
    </citation>
    <scope>NUCLEOTIDE SEQUENCE [LARGE SCALE GENOMIC DNA]</scope>
    <source>
        <strain evidence="1 2">JCM 15478</strain>
    </source>
</reference>
<proteinExistence type="predicted"/>
<evidence type="ECO:0000313" key="1">
    <source>
        <dbReference type="EMBL" id="GAA2060574.1"/>
    </source>
</evidence>
<gene>
    <name evidence="1" type="ORF">GCM10009801_02240</name>
</gene>
<comment type="caution">
    <text evidence="1">The sequence shown here is derived from an EMBL/GenBank/DDBJ whole genome shotgun (WGS) entry which is preliminary data.</text>
</comment>
<accession>A0ABN2VH74</accession>
<dbReference type="Proteomes" id="UP001500016">
    <property type="component" value="Unassembled WGS sequence"/>
</dbReference>
<evidence type="ECO:0000313" key="2">
    <source>
        <dbReference type="Proteomes" id="UP001500016"/>
    </source>
</evidence>
<keyword evidence="2" id="KW-1185">Reference proteome</keyword>
<name>A0ABN2VH74_9ACTN</name>